<evidence type="ECO:0000313" key="2">
    <source>
        <dbReference type="EMBL" id="WNL50268.1"/>
    </source>
</evidence>
<proteinExistence type="predicted"/>
<evidence type="ECO:0000256" key="1">
    <source>
        <dbReference type="SAM" id="MobiDB-lite"/>
    </source>
</evidence>
<accession>A0AA96EQ28</accession>
<feature type="compositionally biased region" description="Basic and acidic residues" evidence="1">
    <location>
        <begin position="53"/>
        <end position="66"/>
    </location>
</feature>
<protein>
    <submittedName>
        <fullName evidence="2">Uncharacterized protein</fullName>
    </submittedName>
</protein>
<organism evidence="2">
    <name type="scientific">Marseillevirus sp</name>
    <dbReference type="NCBI Taxonomy" id="2809551"/>
    <lineage>
        <taxon>Viruses</taxon>
        <taxon>Varidnaviria</taxon>
        <taxon>Bamfordvirae</taxon>
        <taxon>Nucleocytoviricota</taxon>
        <taxon>Megaviricetes</taxon>
        <taxon>Pimascovirales</taxon>
        <taxon>Pimascovirales incertae sedis</taxon>
        <taxon>Marseilleviridae</taxon>
        <taxon>Marseillevirus</taxon>
    </lineage>
</organism>
<feature type="region of interest" description="Disordered" evidence="1">
    <location>
        <begin position="47"/>
        <end position="66"/>
    </location>
</feature>
<dbReference type="EMBL" id="OR343189">
    <property type="protein sequence ID" value="WNL50268.1"/>
    <property type="molecule type" value="Genomic_DNA"/>
</dbReference>
<reference evidence="2" key="1">
    <citation type="submission" date="2023-07" db="EMBL/GenBank/DDBJ databases">
        <authorList>
            <person name="Xia Y."/>
        </authorList>
    </citation>
    <scope>NUCLEOTIDE SEQUENCE</scope>
    <source>
        <strain evidence="2">E</strain>
    </source>
</reference>
<gene>
    <name evidence="2" type="ORF">MarDSR_229</name>
</gene>
<sequence>MQEFRASEREKNNVSKIYIIWKKLNNIIAKITRYTLKRDPYMEFVETTPKKKTNADRQREYRERNPEVARQRQREWYMKNRAKLLEQKAEKRIANKEKILEEREKEKLAKFFSLEELRGLVQAKLGTAQ</sequence>
<name>A0AA96EQ28_9VIRU</name>